<feature type="non-terminal residue" evidence="1">
    <location>
        <position position="1"/>
    </location>
</feature>
<dbReference type="Proteomes" id="UP001432027">
    <property type="component" value="Unassembled WGS sequence"/>
</dbReference>
<evidence type="ECO:0000313" key="1">
    <source>
        <dbReference type="EMBL" id="GMS90986.1"/>
    </source>
</evidence>
<dbReference type="AlphaFoldDB" id="A0AAV5T5Y1"/>
<name>A0AAV5T5Y1_9BILA</name>
<keyword evidence="2" id="KW-1185">Reference proteome</keyword>
<accession>A0AAV5T5Y1</accession>
<proteinExistence type="predicted"/>
<gene>
    <name evidence="1" type="ORF">PENTCL1PPCAC_13161</name>
</gene>
<feature type="non-terminal residue" evidence="1">
    <location>
        <position position="86"/>
    </location>
</feature>
<evidence type="ECO:0008006" key="3">
    <source>
        <dbReference type="Google" id="ProtNLM"/>
    </source>
</evidence>
<organism evidence="1 2">
    <name type="scientific">Pristionchus entomophagus</name>
    <dbReference type="NCBI Taxonomy" id="358040"/>
    <lineage>
        <taxon>Eukaryota</taxon>
        <taxon>Metazoa</taxon>
        <taxon>Ecdysozoa</taxon>
        <taxon>Nematoda</taxon>
        <taxon>Chromadorea</taxon>
        <taxon>Rhabditida</taxon>
        <taxon>Rhabditina</taxon>
        <taxon>Diplogasteromorpha</taxon>
        <taxon>Diplogasteroidea</taxon>
        <taxon>Neodiplogasteridae</taxon>
        <taxon>Pristionchus</taxon>
    </lineage>
</organism>
<protein>
    <recommendedName>
        <fullName evidence="3">MATH domain-containing protein</fullName>
    </recommendedName>
</protein>
<dbReference type="EMBL" id="BTSX01000003">
    <property type="protein sequence ID" value="GMS90986.1"/>
    <property type="molecule type" value="Genomic_DNA"/>
</dbReference>
<reference evidence="1" key="1">
    <citation type="submission" date="2023-10" db="EMBL/GenBank/DDBJ databases">
        <title>Genome assembly of Pristionchus species.</title>
        <authorList>
            <person name="Yoshida K."/>
            <person name="Sommer R.J."/>
        </authorList>
    </citation>
    <scope>NUCLEOTIDE SEQUENCE</scope>
    <source>
        <strain evidence="1">RS0144</strain>
    </source>
</reference>
<evidence type="ECO:0000313" key="2">
    <source>
        <dbReference type="Proteomes" id="UP001432027"/>
    </source>
</evidence>
<sequence>HQRNSKITMPIDRNLQDGQTRISPIHQVDGLNWRLRVERTHDDSYPGSYWLNPSIECEGDGSRELWRMEAMLPMKINHINFSRYVQ</sequence>
<comment type="caution">
    <text evidence="1">The sequence shown here is derived from an EMBL/GenBank/DDBJ whole genome shotgun (WGS) entry which is preliminary data.</text>
</comment>